<evidence type="ECO:0000256" key="1">
    <source>
        <dbReference type="SAM" id="MobiDB-lite"/>
    </source>
</evidence>
<dbReference type="Gene3D" id="2.170.120.40">
    <property type="entry name" value="YbbR-like domain"/>
    <property type="match status" value="2"/>
</dbReference>
<keyword evidence="2" id="KW-0472">Membrane</keyword>
<feature type="region of interest" description="Disordered" evidence="1">
    <location>
        <begin position="394"/>
        <end position="413"/>
    </location>
</feature>
<evidence type="ECO:0000313" key="3">
    <source>
        <dbReference type="EMBL" id="SHH91453.1"/>
    </source>
</evidence>
<keyword evidence="4" id="KW-1185">Reference proteome</keyword>
<dbReference type="AlphaFoldDB" id="A0A1M5WWZ1"/>
<accession>A0A1M5WWZ1</accession>
<dbReference type="OrthoDB" id="2960905at2"/>
<reference evidence="4" key="1">
    <citation type="submission" date="2016-11" db="EMBL/GenBank/DDBJ databases">
        <authorList>
            <person name="Varghese N."/>
            <person name="Submissions S."/>
        </authorList>
    </citation>
    <scope>NUCLEOTIDE SEQUENCE [LARGE SCALE GENOMIC DNA]</scope>
    <source>
        <strain evidence="4">CGMCC 1.6496</strain>
    </source>
</reference>
<organism evidence="3 4">
    <name type="scientific">Virgibacillus chiguensis</name>
    <dbReference type="NCBI Taxonomy" id="411959"/>
    <lineage>
        <taxon>Bacteria</taxon>
        <taxon>Bacillati</taxon>
        <taxon>Bacillota</taxon>
        <taxon>Bacilli</taxon>
        <taxon>Bacillales</taxon>
        <taxon>Bacillaceae</taxon>
        <taxon>Virgibacillus</taxon>
    </lineage>
</organism>
<dbReference type="Pfam" id="PF07949">
    <property type="entry name" value="YbbR"/>
    <property type="match status" value="3"/>
</dbReference>
<keyword evidence="2" id="KW-0812">Transmembrane</keyword>
<sequence length="413" mass="45448">MDSWFRSKWFVRVVSLAFAVFFYIFVTVDQNSVPNNGESTFPAGDETQNLETLDEVPVNIDIDSEKYVVSGVPEFVSVTLEGSAAVLQPTLRNRNFDVWVDLQGLEAGEHTVELQHDISDKLDVFIEPKRVDVVIEEKSTQEFQVKVDFINTDSMADGYELGDFEVSPQKVTITSAKSVIEKIGIVKAYVDVSGLDEAIDNREVPVNVYDSQGNELSVNVEPENVVISANITNPSKKVPVSVQTTGEPPKGYALSTISANVDEVEVFARSSILKDLEKVSTEEIDLADIKKSGTIETNLALPDGATVSNGKKVEVTVELEQTKVLEGVPIEIEGLQDDLEVAFKDPTNPEMKLTVTGKQSDIAELNREDFRVFIDVKDLEPGTHDVSINVESPDGLSVEPEFEQASIEINETS</sequence>
<gene>
    <name evidence="3" type="ORF">SAMN05421807_11925</name>
</gene>
<dbReference type="Proteomes" id="UP000184079">
    <property type="component" value="Unassembled WGS sequence"/>
</dbReference>
<dbReference type="RefSeq" id="WP_073012388.1">
    <property type="nucleotide sequence ID" value="NZ_FQXD01000019.1"/>
</dbReference>
<feature type="transmembrane region" description="Helical" evidence="2">
    <location>
        <begin position="9"/>
        <end position="26"/>
    </location>
</feature>
<dbReference type="EMBL" id="FQXD01000019">
    <property type="protein sequence ID" value="SHH91453.1"/>
    <property type="molecule type" value="Genomic_DNA"/>
</dbReference>
<evidence type="ECO:0000256" key="2">
    <source>
        <dbReference type="SAM" id="Phobius"/>
    </source>
</evidence>
<evidence type="ECO:0000313" key="4">
    <source>
        <dbReference type="Proteomes" id="UP000184079"/>
    </source>
</evidence>
<proteinExistence type="predicted"/>
<name>A0A1M5WWZ1_9BACI</name>
<dbReference type="PANTHER" id="PTHR37804">
    <property type="entry name" value="CDAA REGULATORY PROTEIN CDAR"/>
    <property type="match status" value="1"/>
</dbReference>
<protein>
    <submittedName>
        <fullName evidence="3">YbbR domain-containing protein</fullName>
    </submittedName>
</protein>
<keyword evidence="2" id="KW-1133">Transmembrane helix</keyword>
<dbReference type="InterPro" id="IPR053154">
    <property type="entry name" value="c-di-AMP_regulator"/>
</dbReference>
<dbReference type="PANTHER" id="PTHR37804:SF1">
    <property type="entry name" value="CDAA REGULATORY PROTEIN CDAR"/>
    <property type="match status" value="1"/>
</dbReference>
<dbReference type="InterPro" id="IPR012505">
    <property type="entry name" value="YbbR"/>
</dbReference>
<dbReference type="Gene3D" id="2.170.120.30">
    <property type="match status" value="2"/>
</dbReference>